<dbReference type="STRING" id="157652.A0A371GKG7"/>
<keyword evidence="4 11" id="KW-0812">Transmembrane</keyword>
<dbReference type="InterPro" id="IPR003675">
    <property type="entry name" value="Rce1/LyrA-like_dom"/>
</dbReference>
<feature type="transmembrane region" description="Helical" evidence="11">
    <location>
        <begin position="275"/>
        <end position="297"/>
    </location>
</feature>
<feature type="domain" description="CAAX prenyl protease 2/Lysostaphin resistance protein A-like" evidence="12">
    <location>
        <begin position="210"/>
        <end position="316"/>
    </location>
</feature>
<protein>
    <recommendedName>
        <fullName evidence="10">intramembrane prenyl-peptidase Rce1</fullName>
        <ecNumber evidence="10">3.4.26.1</ecNumber>
    </recommendedName>
</protein>
<evidence type="ECO:0000256" key="7">
    <source>
        <dbReference type="ARBA" id="ARBA00022989"/>
    </source>
</evidence>
<feature type="transmembrane region" description="Helical" evidence="11">
    <location>
        <begin position="66"/>
        <end position="88"/>
    </location>
</feature>
<name>A0A371GKG7_MUCPR</name>
<accession>A0A371GKG7</accession>
<keyword evidence="3 13" id="KW-0645">Protease</keyword>
<organism evidence="13 14">
    <name type="scientific">Mucuna pruriens</name>
    <name type="common">Velvet bean</name>
    <name type="synonym">Dolichos pruriens</name>
    <dbReference type="NCBI Taxonomy" id="157652"/>
    <lineage>
        <taxon>Eukaryota</taxon>
        <taxon>Viridiplantae</taxon>
        <taxon>Streptophyta</taxon>
        <taxon>Embryophyta</taxon>
        <taxon>Tracheophyta</taxon>
        <taxon>Spermatophyta</taxon>
        <taxon>Magnoliopsida</taxon>
        <taxon>eudicotyledons</taxon>
        <taxon>Gunneridae</taxon>
        <taxon>Pentapetalae</taxon>
        <taxon>rosids</taxon>
        <taxon>fabids</taxon>
        <taxon>Fabales</taxon>
        <taxon>Fabaceae</taxon>
        <taxon>Papilionoideae</taxon>
        <taxon>50 kb inversion clade</taxon>
        <taxon>NPAAA clade</taxon>
        <taxon>indigoferoid/millettioid clade</taxon>
        <taxon>Phaseoleae</taxon>
        <taxon>Mucuna</taxon>
    </lineage>
</organism>
<comment type="catalytic activity">
    <reaction evidence="9">
        <text>Hydrolyzes the peptide bond -P2-(S-farnesyl or geranylgeranyl)C-P1'-P2'-P3'-COOH where P1' and P2' are amino acids with aliphatic sidechains and P3' is any C-terminal residue.</text>
        <dbReference type="EC" id="3.4.26.1"/>
    </reaction>
</comment>
<feature type="transmembrane region" description="Helical" evidence="11">
    <location>
        <begin position="328"/>
        <end position="345"/>
    </location>
</feature>
<dbReference type="Proteomes" id="UP000257109">
    <property type="component" value="Unassembled WGS sequence"/>
</dbReference>
<evidence type="ECO:0000256" key="11">
    <source>
        <dbReference type="SAM" id="Phobius"/>
    </source>
</evidence>
<evidence type="ECO:0000256" key="10">
    <source>
        <dbReference type="ARBA" id="ARBA00049729"/>
    </source>
</evidence>
<reference evidence="13" key="1">
    <citation type="submission" date="2018-05" db="EMBL/GenBank/DDBJ databases">
        <title>Draft genome of Mucuna pruriens seed.</title>
        <authorList>
            <person name="Nnadi N.E."/>
            <person name="Vos R."/>
            <person name="Hasami M.H."/>
            <person name="Devisetty U.K."/>
            <person name="Aguiy J.C."/>
        </authorList>
    </citation>
    <scope>NUCLEOTIDE SEQUENCE [LARGE SCALE GENOMIC DNA]</scope>
    <source>
        <strain evidence="13">JCA_2017</strain>
    </source>
</reference>
<feature type="transmembrane region" description="Helical" evidence="11">
    <location>
        <begin position="31"/>
        <end position="54"/>
    </location>
</feature>
<sequence>MPFPPSSSLGLPQLQQEASAMEQDGVVSKPVALIACTAMALFYVAILYAPAVLLRLPPPPSFNTYMIRRFLCAVVSSILSLFLSALILPVQTKELRHIFGVFGIRSDHIVSIVYRFNRGMKEHFVLSGDIGKKGHSLLNFLAETWFSWQAVVLPLCLTSLMYAGSMFLKCLLLLASWRQSTSSGDSFSFDSCKCALQRFLDWLSATSSNILVWRNYVVAPLTEELVFRACMIPLLLCGEFKTYSVILLCPIFFSLAHLNHFVEIYTKQNYRIMKAVMVIGLQLGYTVVFGSYASFLFIRTGHLIAPLVAHMYCNFMGLPAFYSHRSGIVSVTFIIGFLGFLWLLFPMTGPDLYNDRIDNCSCWQRYCTWRERIRMPQM</sequence>
<evidence type="ECO:0000256" key="5">
    <source>
        <dbReference type="ARBA" id="ARBA00022801"/>
    </source>
</evidence>
<comment type="subcellular location">
    <subcellularLocation>
        <location evidence="1">Endoplasmic reticulum membrane</location>
        <topology evidence="1">Multi-pass membrane protein</topology>
    </subcellularLocation>
</comment>
<evidence type="ECO:0000256" key="2">
    <source>
        <dbReference type="ARBA" id="ARBA00006897"/>
    </source>
</evidence>
<dbReference type="GO" id="GO:0004222">
    <property type="term" value="F:metalloendopeptidase activity"/>
    <property type="evidence" value="ECO:0007669"/>
    <property type="project" value="InterPro"/>
</dbReference>
<evidence type="ECO:0000256" key="6">
    <source>
        <dbReference type="ARBA" id="ARBA00022824"/>
    </source>
</evidence>
<comment type="caution">
    <text evidence="13">The sequence shown here is derived from an EMBL/GenBank/DDBJ whole genome shotgun (WGS) entry which is preliminary data.</text>
</comment>
<feature type="non-terminal residue" evidence="13">
    <location>
        <position position="1"/>
    </location>
</feature>
<evidence type="ECO:0000313" key="14">
    <source>
        <dbReference type="Proteomes" id="UP000257109"/>
    </source>
</evidence>
<evidence type="ECO:0000256" key="4">
    <source>
        <dbReference type="ARBA" id="ARBA00022692"/>
    </source>
</evidence>
<keyword evidence="6" id="KW-0256">Endoplasmic reticulum</keyword>
<evidence type="ECO:0000256" key="3">
    <source>
        <dbReference type="ARBA" id="ARBA00022670"/>
    </source>
</evidence>
<dbReference type="GO" id="GO:0071586">
    <property type="term" value="P:CAAX-box protein processing"/>
    <property type="evidence" value="ECO:0007669"/>
    <property type="project" value="InterPro"/>
</dbReference>
<comment type="similarity">
    <text evidence="2">Belongs to the peptidase U48 family.</text>
</comment>
<keyword evidence="5" id="KW-0378">Hydrolase</keyword>
<dbReference type="PANTHER" id="PTHR13046">
    <property type="entry name" value="PROTEASE U48 CAAX PRENYL PROTEASE RCE1"/>
    <property type="match status" value="1"/>
</dbReference>
<dbReference type="GO" id="GO:0005789">
    <property type="term" value="C:endoplasmic reticulum membrane"/>
    <property type="evidence" value="ECO:0007669"/>
    <property type="project" value="UniProtKB-SubCell"/>
</dbReference>
<gene>
    <name evidence="13" type="primary">FACE2</name>
    <name evidence="13" type="ORF">CR513_27024</name>
</gene>
<feature type="transmembrane region" description="Helical" evidence="11">
    <location>
        <begin position="146"/>
        <end position="168"/>
    </location>
</feature>
<evidence type="ECO:0000256" key="8">
    <source>
        <dbReference type="ARBA" id="ARBA00023136"/>
    </source>
</evidence>
<evidence type="ECO:0000259" key="12">
    <source>
        <dbReference type="Pfam" id="PF02517"/>
    </source>
</evidence>
<evidence type="ECO:0000313" key="13">
    <source>
        <dbReference type="EMBL" id="RDX91047.1"/>
    </source>
</evidence>
<dbReference type="EC" id="3.4.26.1" evidence="10"/>
<dbReference type="AlphaFoldDB" id="A0A371GKG7"/>
<dbReference type="InterPro" id="IPR039731">
    <property type="entry name" value="Rce1"/>
</dbReference>
<evidence type="ECO:0000256" key="9">
    <source>
        <dbReference type="ARBA" id="ARBA00047280"/>
    </source>
</evidence>
<keyword evidence="8 11" id="KW-0472">Membrane</keyword>
<dbReference type="OrthoDB" id="271604at2759"/>
<keyword evidence="7 11" id="KW-1133">Transmembrane helix</keyword>
<evidence type="ECO:0000256" key="1">
    <source>
        <dbReference type="ARBA" id="ARBA00004477"/>
    </source>
</evidence>
<keyword evidence="14" id="KW-1185">Reference proteome</keyword>
<dbReference type="Pfam" id="PF02517">
    <property type="entry name" value="Rce1-like"/>
    <property type="match status" value="1"/>
</dbReference>
<dbReference type="PANTHER" id="PTHR13046:SF0">
    <property type="entry name" value="CAAX PRENYL PROTEASE 2"/>
    <property type="match status" value="1"/>
</dbReference>
<feature type="transmembrane region" description="Helical" evidence="11">
    <location>
        <begin position="303"/>
        <end position="321"/>
    </location>
</feature>
<dbReference type="EMBL" id="QJKJ01005215">
    <property type="protein sequence ID" value="RDX91047.1"/>
    <property type="molecule type" value="Genomic_DNA"/>
</dbReference>
<proteinExistence type="inferred from homology"/>